<dbReference type="Proteomes" id="UP000792457">
    <property type="component" value="Unassembled WGS sequence"/>
</dbReference>
<reference evidence="1" key="2">
    <citation type="submission" date="2017-10" db="EMBL/GenBank/DDBJ databases">
        <title>Ladona fulva Genome sequencing and assembly.</title>
        <authorList>
            <person name="Murali S."/>
            <person name="Richards S."/>
            <person name="Bandaranaike D."/>
            <person name="Bellair M."/>
            <person name="Blankenburg K."/>
            <person name="Chao H."/>
            <person name="Dinh H."/>
            <person name="Doddapaneni H."/>
            <person name="Dugan-Rocha S."/>
            <person name="Elkadiri S."/>
            <person name="Gnanaolivu R."/>
            <person name="Hernandez B."/>
            <person name="Skinner E."/>
            <person name="Javaid M."/>
            <person name="Lee S."/>
            <person name="Li M."/>
            <person name="Ming W."/>
            <person name="Munidasa M."/>
            <person name="Muniz J."/>
            <person name="Nguyen L."/>
            <person name="Hughes D."/>
            <person name="Osuji N."/>
            <person name="Pu L.-L."/>
            <person name="Puazo M."/>
            <person name="Qu C."/>
            <person name="Quiroz J."/>
            <person name="Raj R."/>
            <person name="Weissenberger G."/>
            <person name="Xin Y."/>
            <person name="Zou X."/>
            <person name="Han Y."/>
            <person name="Worley K."/>
            <person name="Muzny D."/>
            <person name="Gibbs R."/>
        </authorList>
    </citation>
    <scope>NUCLEOTIDE SEQUENCE</scope>
    <source>
        <strain evidence="1">Sampled in the wild</strain>
    </source>
</reference>
<keyword evidence="2" id="KW-1185">Reference proteome</keyword>
<evidence type="ECO:0000313" key="1">
    <source>
        <dbReference type="EMBL" id="KAG8225862.1"/>
    </source>
</evidence>
<feature type="non-terminal residue" evidence="1">
    <location>
        <position position="1"/>
    </location>
</feature>
<evidence type="ECO:0000313" key="2">
    <source>
        <dbReference type="Proteomes" id="UP000792457"/>
    </source>
</evidence>
<name>A0A8K0NY00_LADFU</name>
<organism evidence="1 2">
    <name type="scientific">Ladona fulva</name>
    <name type="common">Scarce chaser dragonfly</name>
    <name type="synonym">Libellula fulva</name>
    <dbReference type="NCBI Taxonomy" id="123851"/>
    <lineage>
        <taxon>Eukaryota</taxon>
        <taxon>Metazoa</taxon>
        <taxon>Ecdysozoa</taxon>
        <taxon>Arthropoda</taxon>
        <taxon>Hexapoda</taxon>
        <taxon>Insecta</taxon>
        <taxon>Pterygota</taxon>
        <taxon>Palaeoptera</taxon>
        <taxon>Odonata</taxon>
        <taxon>Epiprocta</taxon>
        <taxon>Anisoptera</taxon>
        <taxon>Libelluloidea</taxon>
        <taxon>Libellulidae</taxon>
        <taxon>Ladona</taxon>
    </lineage>
</organism>
<gene>
    <name evidence="1" type="ORF">J437_LFUL004792</name>
</gene>
<protein>
    <submittedName>
        <fullName evidence="1">Uncharacterized protein</fullName>
    </submittedName>
</protein>
<dbReference type="EMBL" id="KZ308255">
    <property type="protein sequence ID" value="KAG8225862.1"/>
    <property type="molecule type" value="Genomic_DNA"/>
</dbReference>
<sequence>MNVHNSIELDVMDSHAKYIYGNAESTLYFRKESEVSDKDLLCRNYDGLGNIFTIKLDGTTNISRTVGRDSLEKAKHSKMRLLVVKRDNSGAEFHERRDIESYLAEAERDEKVSISTHLECDATEQQSPFFTIFSPLTEF</sequence>
<dbReference type="AlphaFoldDB" id="A0A8K0NY00"/>
<proteinExistence type="predicted"/>
<accession>A0A8K0NY00</accession>
<comment type="caution">
    <text evidence="1">The sequence shown here is derived from an EMBL/GenBank/DDBJ whole genome shotgun (WGS) entry which is preliminary data.</text>
</comment>
<reference evidence="1" key="1">
    <citation type="submission" date="2013-04" db="EMBL/GenBank/DDBJ databases">
        <authorList>
            <person name="Qu J."/>
            <person name="Murali S.C."/>
            <person name="Bandaranaike D."/>
            <person name="Bellair M."/>
            <person name="Blankenburg K."/>
            <person name="Chao H."/>
            <person name="Dinh H."/>
            <person name="Doddapaneni H."/>
            <person name="Downs B."/>
            <person name="Dugan-Rocha S."/>
            <person name="Elkadiri S."/>
            <person name="Gnanaolivu R.D."/>
            <person name="Hernandez B."/>
            <person name="Javaid M."/>
            <person name="Jayaseelan J.C."/>
            <person name="Lee S."/>
            <person name="Li M."/>
            <person name="Ming W."/>
            <person name="Munidasa M."/>
            <person name="Muniz J."/>
            <person name="Nguyen L."/>
            <person name="Ongeri F."/>
            <person name="Osuji N."/>
            <person name="Pu L.-L."/>
            <person name="Puazo M."/>
            <person name="Qu C."/>
            <person name="Quiroz J."/>
            <person name="Raj R."/>
            <person name="Weissenberger G."/>
            <person name="Xin Y."/>
            <person name="Zou X."/>
            <person name="Han Y."/>
            <person name="Richards S."/>
            <person name="Worley K."/>
            <person name="Muzny D."/>
            <person name="Gibbs R."/>
        </authorList>
    </citation>
    <scope>NUCLEOTIDE SEQUENCE</scope>
    <source>
        <strain evidence="1">Sampled in the wild</strain>
    </source>
</reference>